<dbReference type="Gene3D" id="1.10.8.430">
    <property type="entry name" value="Helical domain of apoptotic protease-activating factors"/>
    <property type="match status" value="1"/>
</dbReference>
<dbReference type="InterPro" id="IPR055414">
    <property type="entry name" value="LRR_R13L4/SHOC2-like"/>
</dbReference>
<dbReference type="Proteomes" id="UP001634007">
    <property type="component" value="Unassembled WGS sequence"/>
</dbReference>
<dbReference type="AlphaFoldDB" id="A0ABD3KM55"/>
<dbReference type="Gene3D" id="3.40.50.10140">
    <property type="entry name" value="Toll/interleukin-1 receptor homology (TIR) domain"/>
    <property type="match status" value="1"/>
</dbReference>
<dbReference type="FunFam" id="3.40.50.10140:FF:000007">
    <property type="entry name" value="Disease resistance protein (TIR-NBS-LRR class)"/>
    <property type="match status" value="1"/>
</dbReference>
<dbReference type="Pfam" id="PF00931">
    <property type="entry name" value="NB-ARC"/>
    <property type="match status" value="1"/>
</dbReference>
<dbReference type="EMBL" id="JBJKBG010000005">
    <property type="protein sequence ID" value="KAL3740367.1"/>
    <property type="molecule type" value="Genomic_DNA"/>
</dbReference>
<protein>
    <recommendedName>
        <fullName evidence="7">TIR domain-containing protein</fullName>
    </recommendedName>
</protein>
<sequence>MHRLIFGRSFAELVAPILLLGLTLYFLNKKKASVCGNADNAATGASGSLAVLTETNSIGSSSSLIETNDSVSTLLTASTGNYYEVFLSFRGPDTRKGFTDHLYNGLLGAGIDVFRDNEELPQGENIKPELLAAITKSKILIPILSENYGTSSWCLDELVQIMECKNNNGQIVLPIFYKVKPADVRLQTGSFKDAFRHRERRLRERGFDPTILEKWEKALLEVGTLEGSEADGYEGELVKLVIQKVLSELKKEFRLVIPENLVGIDGRVKKVMKFVDNNSHAILFIGIHGMGGIGKTTLAKTIYNKLSNQFKYHSFIADIRESCRRNGLEFLLKQLISDILNQKIQVSNKDEGTEFISSKFKNKKVLILLDDVDDDDQLKVLAGNHNWFSSGSRILITTRNNSVLDNERVDFKYEHEVMDKNDSMVLFSRCAFRRNSPPSEFEDLAHDAITTTGGLPLSIEVLGSSLCGKNATFWRGTIDKLKKVPHKKVREKLRISYEELDYGQKQIFLDIACFFIGTDRRIASYMWDACGFFPKEGIEVLIFMSLIKIGDDHKFIMHDQLRDLGREIVREENQKHPQYRSRLWDSKEVLKVLNENKGTDKIEAINMSEDSAEDFNVMYSLYENEGDDEGDGDIYTEKQFENLTNLRYLHMINLHLSGDFKDLMKGLKWLRWQICPASFEVNTFDVNELAVLELQGSEINEKWGGWSFFKMAKKLKYLDLSFCDSLENTDFLSAFEKLEVLILSWCKRLKRIDASNEDTEGLLHLELGSSCALHLAVGAERPVPRFCLRELPADIGKLKALQQLDLSHTKSLSALPNSIGSLENLEILAISWSGIEELPNGIGSLRKLRELRAYGCLNLKGIMVESMCNLSSLRRLDFFGCYKLQSLPDLPSGLTYLGVTCQSRKLPSLSHLAHLKELQVEDCGFIQCIQELPSMQLQSSECSQPTDIEEMESPQSLNTPFKFESLEVSSCGSIEMLDVSQFVHLRTLVVFACDNLLEIRVLDKLIYLESLTIEFCDSIKQLDLPNLEGLKKLTINTCHELAKIQGLDRLEYLEWLDIFECTLMERLDLPKSGRLKKLQARRCVNLAEIEGLDRLKLQELNIIGCESLKTIPELSGTQIYRSKRDESDYESDYGSNDLDDLDESI</sequence>
<feature type="transmembrane region" description="Helical" evidence="6">
    <location>
        <begin position="9"/>
        <end position="27"/>
    </location>
</feature>
<evidence type="ECO:0000256" key="5">
    <source>
        <dbReference type="SAM" id="MobiDB-lite"/>
    </source>
</evidence>
<feature type="compositionally biased region" description="Acidic residues" evidence="5">
    <location>
        <begin position="1127"/>
        <end position="1145"/>
    </location>
</feature>
<dbReference type="SUPFAM" id="SSF46785">
    <property type="entry name" value="Winged helix' DNA-binding domain"/>
    <property type="match status" value="1"/>
</dbReference>
<dbReference type="PANTHER" id="PTHR11017">
    <property type="entry name" value="LEUCINE-RICH REPEAT-CONTAINING PROTEIN"/>
    <property type="match status" value="1"/>
</dbReference>
<dbReference type="GO" id="GO:0051707">
    <property type="term" value="P:response to other organism"/>
    <property type="evidence" value="ECO:0007669"/>
    <property type="project" value="UniProtKB-ARBA"/>
</dbReference>
<evidence type="ECO:0000259" key="7">
    <source>
        <dbReference type="PROSITE" id="PS50104"/>
    </source>
</evidence>
<dbReference type="Pfam" id="PF23598">
    <property type="entry name" value="LRR_14"/>
    <property type="match status" value="1"/>
</dbReference>
<dbReference type="PROSITE" id="PS50104">
    <property type="entry name" value="TIR"/>
    <property type="match status" value="1"/>
</dbReference>
<dbReference type="SMART" id="SM00255">
    <property type="entry name" value="TIR"/>
    <property type="match status" value="1"/>
</dbReference>
<evidence type="ECO:0000256" key="3">
    <source>
        <dbReference type="ARBA" id="ARBA00022821"/>
    </source>
</evidence>
<gene>
    <name evidence="8" type="ORF">ACJRO7_021618</name>
</gene>
<dbReference type="SUPFAM" id="SSF52540">
    <property type="entry name" value="P-loop containing nucleoside triphosphate hydrolases"/>
    <property type="match status" value="1"/>
</dbReference>
<accession>A0ABD3KM55</accession>
<feature type="region of interest" description="Disordered" evidence="5">
    <location>
        <begin position="1122"/>
        <end position="1145"/>
    </location>
</feature>
<evidence type="ECO:0000256" key="4">
    <source>
        <dbReference type="ARBA" id="ARBA00023027"/>
    </source>
</evidence>
<keyword evidence="3" id="KW-0611">Plant defense</keyword>
<dbReference type="GO" id="GO:0006952">
    <property type="term" value="P:defense response"/>
    <property type="evidence" value="ECO:0007669"/>
    <property type="project" value="UniProtKB-KW"/>
</dbReference>
<dbReference type="Pfam" id="PF01582">
    <property type="entry name" value="TIR"/>
    <property type="match status" value="1"/>
</dbReference>
<dbReference type="InterPro" id="IPR036390">
    <property type="entry name" value="WH_DNA-bd_sf"/>
</dbReference>
<evidence type="ECO:0000256" key="6">
    <source>
        <dbReference type="SAM" id="Phobius"/>
    </source>
</evidence>
<dbReference type="InterPro" id="IPR032675">
    <property type="entry name" value="LRR_dom_sf"/>
</dbReference>
<dbReference type="SUPFAM" id="SSF52058">
    <property type="entry name" value="L domain-like"/>
    <property type="match status" value="2"/>
</dbReference>
<keyword evidence="6" id="KW-0812">Transmembrane</keyword>
<reference evidence="8 9" key="1">
    <citation type="submission" date="2024-11" db="EMBL/GenBank/DDBJ databases">
        <title>Chromosome-level genome assembly of Eucalyptus globulus Labill. provides insights into its genome evolution.</title>
        <authorList>
            <person name="Li X."/>
        </authorList>
    </citation>
    <scope>NUCLEOTIDE SEQUENCE [LARGE SCALE GENOMIC DNA]</scope>
    <source>
        <strain evidence="8">CL2024</strain>
        <tissue evidence="8">Fresh tender leaves</tissue>
    </source>
</reference>
<comment type="caution">
    <text evidence="8">The sequence shown here is derived from an EMBL/GenBank/DDBJ whole genome shotgun (WGS) entry which is preliminary data.</text>
</comment>
<dbReference type="Pfam" id="PF23282">
    <property type="entry name" value="WHD_ROQ1"/>
    <property type="match status" value="1"/>
</dbReference>
<dbReference type="InterPro" id="IPR035897">
    <property type="entry name" value="Toll_tir_struct_dom_sf"/>
</dbReference>
<keyword evidence="1" id="KW-0433">Leucine-rich repeat</keyword>
<dbReference type="PRINTS" id="PR00364">
    <property type="entry name" value="DISEASERSIST"/>
</dbReference>
<dbReference type="PANTHER" id="PTHR11017:SF570">
    <property type="entry name" value="DISEASE RESISTANCE PROTEIN (TIR-NBS CLASS)-RELATED"/>
    <property type="match status" value="1"/>
</dbReference>
<keyword evidence="4" id="KW-0520">NAD</keyword>
<organism evidence="8 9">
    <name type="scientific">Eucalyptus globulus</name>
    <name type="common">Tasmanian blue gum</name>
    <dbReference type="NCBI Taxonomy" id="34317"/>
    <lineage>
        <taxon>Eukaryota</taxon>
        <taxon>Viridiplantae</taxon>
        <taxon>Streptophyta</taxon>
        <taxon>Embryophyta</taxon>
        <taxon>Tracheophyta</taxon>
        <taxon>Spermatophyta</taxon>
        <taxon>Magnoliopsida</taxon>
        <taxon>eudicotyledons</taxon>
        <taxon>Gunneridae</taxon>
        <taxon>Pentapetalae</taxon>
        <taxon>rosids</taxon>
        <taxon>malvids</taxon>
        <taxon>Myrtales</taxon>
        <taxon>Myrtaceae</taxon>
        <taxon>Myrtoideae</taxon>
        <taxon>Eucalypteae</taxon>
        <taxon>Eucalyptus</taxon>
    </lineage>
</organism>
<keyword evidence="2" id="KW-0677">Repeat</keyword>
<evidence type="ECO:0000256" key="1">
    <source>
        <dbReference type="ARBA" id="ARBA00022614"/>
    </source>
</evidence>
<dbReference type="Gene3D" id="3.40.1170.20">
    <property type="entry name" value="tRNA intron endonuclease, N-terminal domain"/>
    <property type="match status" value="2"/>
</dbReference>
<dbReference type="InterPro" id="IPR002182">
    <property type="entry name" value="NB-ARC"/>
</dbReference>
<evidence type="ECO:0000313" key="8">
    <source>
        <dbReference type="EMBL" id="KAL3740367.1"/>
    </source>
</evidence>
<dbReference type="InterPro" id="IPR058192">
    <property type="entry name" value="WHD_ROQ1-like"/>
</dbReference>
<evidence type="ECO:0000313" key="9">
    <source>
        <dbReference type="Proteomes" id="UP001634007"/>
    </source>
</evidence>
<evidence type="ECO:0000256" key="2">
    <source>
        <dbReference type="ARBA" id="ARBA00022737"/>
    </source>
</evidence>
<dbReference type="InterPro" id="IPR042197">
    <property type="entry name" value="Apaf_helical"/>
</dbReference>
<dbReference type="InterPro" id="IPR027417">
    <property type="entry name" value="P-loop_NTPase"/>
</dbReference>
<dbReference type="Gene3D" id="3.80.10.10">
    <property type="entry name" value="Ribonuclease Inhibitor"/>
    <property type="match status" value="2"/>
</dbReference>
<keyword evidence="6" id="KW-1133">Transmembrane helix</keyword>
<dbReference type="InterPro" id="IPR000157">
    <property type="entry name" value="TIR_dom"/>
</dbReference>
<name>A0ABD3KM55_EUCGL</name>
<feature type="domain" description="TIR" evidence="7">
    <location>
        <begin position="81"/>
        <end position="249"/>
    </location>
</feature>
<dbReference type="SUPFAM" id="SSF52200">
    <property type="entry name" value="Toll/Interleukin receptor TIR domain"/>
    <property type="match status" value="1"/>
</dbReference>
<dbReference type="InterPro" id="IPR044974">
    <property type="entry name" value="Disease_R_plants"/>
</dbReference>
<keyword evidence="9" id="KW-1185">Reference proteome</keyword>
<proteinExistence type="predicted"/>
<keyword evidence="6" id="KW-0472">Membrane</keyword>
<dbReference type="Gene3D" id="3.40.50.300">
    <property type="entry name" value="P-loop containing nucleotide triphosphate hydrolases"/>
    <property type="match status" value="1"/>
</dbReference>